<dbReference type="EMBL" id="VIBQ01000010">
    <property type="protein sequence ID" value="KAB8339045.1"/>
    <property type="molecule type" value="Genomic_DNA"/>
</dbReference>
<dbReference type="SUPFAM" id="SSF103473">
    <property type="entry name" value="MFS general substrate transporter"/>
    <property type="match status" value="1"/>
</dbReference>
<reference evidence="3 4" key="1">
    <citation type="submission" date="2019-06" db="EMBL/GenBank/DDBJ databases">
        <title>A chromosomal-level reference genome of Carpinus fangiana (Coryloideae, Betulaceae).</title>
        <authorList>
            <person name="Yang X."/>
            <person name="Wang Z."/>
            <person name="Zhang L."/>
            <person name="Hao G."/>
            <person name="Liu J."/>
            <person name="Yang Y."/>
        </authorList>
    </citation>
    <scope>NUCLEOTIDE SEQUENCE [LARGE SCALE GENOMIC DNA]</scope>
    <source>
        <strain evidence="3">Cfa_2016G</strain>
        <tissue evidence="3">Leaf</tissue>
    </source>
</reference>
<gene>
    <name evidence="3" type="ORF">FH972_021981</name>
</gene>
<dbReference type="AlphaFoldDB" id="A0A5N6KQW9"/>
<evidence type="ECO:0000256" key="1">
    <source>
        <dbReference type="SAM" id="MobiDB-lite"/>
    </source>
</evidence>
<sequence>MPPSATQPAHESRVDSLPRRTSFTSAFSSSSSTLQGTGVAGLATPTPNPESDSPTSSASQSHDDIPTWPTEWKAYGCLLGCFLLMFNSWGLVNAYGTYASYYKQHLLPGKDLLLWNLVGSSESFIVLSLSGVVGRLLDAGYCRSLIGFGASFITLGMFLLSVVNGDGDRGDGNYGLIWLTQGLVVGLGMSTFFVSSSQIAATWFVKRKAVAVGIVASGASIAGLIYPLMTKFLITEIGFNNAVRCVAGVAGFTAVSSFLLCVPNPKHIFRKPETWKKVDVWVDPHACRNPAFNWFTASICFVFFGFYAVFFNLEEWAAHHGFGIKDVPPGLDISLGPEQEVQHEAIRTFWLLSIMNASSTFGRLFSAAFAEGWGAVNIHMSATFIASLLLLCLWPFATTLGPALAFVIIFGAVSGAVIGLPPASIANILGRTDPLAQARLGQWTGMMYTAAAIPALVGPVIAGHLITEYSNNYLTVQLWSGFCLFLAALCMLLSRIYLTKGRSYDRLNGLRLSLSKAGRALTIDKDEGAEMKEKMAKEVDSPV</sequence>
<dbReference type="Proteomes" id="UP000327013">
    <property type="component" value="Unassembled WGS sequence"/>
</dbReference>
<evidence type="ECO:0000313" key="3">
    <source>
        <dbReference type="EMBL" id="KAB8339045.1"/>
    </source>
</evidence>
<feature type="transmembrane region" description="Helical" evidence="2">
    <location>
        <begin position="241"/>
        <end position="262"/>
    </location>
</feature>
<proteinExistence type="predicted"/>
<dbReference type="Gene3D" id="1.20.1250.20">
    <property type="entry name" value="MFS general substrate transporter like domains"/>
    <property type="match status" value="2"/>
</dbReference>
<feature type="transmembrane region" description="Helical" evidence="2">
    <location>
        <begin position="74"/>
        <end position="92"/>
    </location>
</feature>
<dbReference type="PANTHER" id="PTHR11360">
    <property type="entry name" value="MONOCARBOXYLATE TRANSPORTER"/>
    <property type="match status" value="1"/>
</dbReference>
<feature type="transmembrane region" description="Helical" evidence="2">
    <location>
        <begin position="478"/>
        <end position="498"/>
    </location>
</feature>
<evidence type="ECO:0008006" key="5">
    <source>
        <dbReference type="Google" id="ProtNLM"/>
    </source>
</evidence>
<feature type="transmembrane region" description="Helical" evidence="2">
    <location>
        <begin position="175"/>
        <end position="197"/>
    </location>
</feature>
<organism evidence="3 4">
    <name type="scientific">Carpinus fangiana</name>
    <dbReference type="NCBI Taxonomy" id="176857"/>
    <lineage>
        <taxon>Eukaryota</taxon>
        <taxon>Viridiplantae</taxon>
        <taxon>Streptophyta</taxon>
        <taxon>Embryophyta</taxon>
        <taxon>Tracheophyta</taxon>
        <taxon>Spermatophyta</taxon>
        <taxon>Magnoliopsida</taxon>
        <taxon>eudicotyledons</taxon>
        <taxon>Gunneridae</taxon>
        <taxon>Pentapetalae</taxon>
        <taxon>rosids</taxon>
        <taxon>fabids</taxon>
        <taxon>Fagales</taxon>
        <taxon>Betulaceae</taxon>
        <taxon>Carpinus</taxon>
    </lineage>
</organism>
<feature type="transmembrane region" description="Helical" evidence="2">
    <location>
        <begin position="209"/>
        <end position="229"/>
    </location>
</feature>
<comment type="caution">
    <text evidence="3">The sequence shown here is derived from an EMBL/GenBank/DDBJ whole genome shotgun (WGS) entry which is preliminary data.</text>
</comment>
<feature type="transmembrane region" description="Helical" evidence="2">
    <location>
        <begin position="145"/>
        <end position="163"/>
    </location>
</feature>
<feature type="transmembrane region" description="Helical" evidence="2">
    <location>
        <begin position="446"/>
        <end position="466"/>
    </location>
</feature>
<dbReference type="InterPro" id="IPR050327">
    <property type="entry name" value="Proton-linked_MCT"/>
</dbReference>
<feature type="compositionally biased region" description="Polar residues" evidence="1">
    <location>
        <begin position="49"/>
        <end position="60"/>
    </location>
</feature>
<feature type="region of interest" description="Disordered" evidence="1">
    <location>
        <begin position="1"/>
        <end position="64"/>
    </location>
</feature>
<dbReference type="OrthoDB" id="6509908at2759"/>
<feature type="compositionally biased region" description="Low complexity" evidence="1">
    <location>
        <begin position="21"/>
        <end position="33"/>
    </location>
</feature>
<dbReference type="InterPro" id="IPR011701">
    <property type="entry name" value="MFS"/>
</dbReference>
<keyword evidence="2" id="KW-1133">Transmembrane helix</keyword>
<keyword evidence="2" id="KW-0812">Transmembrane</keyword>
<dbReference type="InterPro" id="IPR036259">
    <property type="entry name" value="MFS_trans_sf"/>
</dbReference>
<feature type="transmembrane region" description="Helical" evidence="2">
    <location>
        <begin position="403"/>
        <end position="425"/>
    </location>
</feature>
<protein>
    <recommendedName>
        <fullName evidence="5">Major facilitator superfamily (MFS) profile domain-containing protein</fullName>
    </recommendedName>
</protein>
<keyword evidence="4" id="KW-1185">Reference proteome</keyword>
<feature type="transmembrane region" description="Helical" evidence="2">
    <location>
        <begin position="376"/>
        <end position="397"/>
    </location>
</feature>
<feature type="transmembrane region" description="Helical" evidence="2">
    <location>
        <begin position="291"/>
        <end position="310"/>
    </location>
</feature>
<dbReference type="Pfam" id="PF07690">
    <property type="entry name" value="MFS_1"/>
    <property type="match status" value="1"/>
</dbReference>
<keyword evidence="2" id="KW-0472">Membrane</keyword>
<accession>A0A5N6KQW9</accession>
<name>A0A5N6KQW9_9ROSI</name>
<dbReference type="GO" id="GO:0022857">
    <property type="term" value="F:transmembrane transporter activity"/>
    <property type="evidence" value="ECO:0007669"/>
    <property type="project" value="InterPro"/>
</dbReference>
<evidence type="ECO:0000313" key="4">
    <source>
        <dbReference type="Proteomes" id="UP000327013"/>
    </source>
</evidence>
<evidence type="ECO:0000256" key="2">
    <source>
        <dbReference type="SAM" id="Phobius"/>
    </source>
</evidence>
<feature type="transmembrane region" description="Helical" evidence="2">
    <location>
        <begin position="112"/>
        <end position="133"/>
    </location>
</feature>
<dbReference type="PANTHER" id="PTHR11360:SF234">
    <property type="entry name" value="MFS-TYPE TRANSPORTER DBAD-RELATED"/>
    <property type="match status" value="1"/>
</dbReference>